<dbReference type="GO" id="GO:0016567">
    <property type="term" value="P:protein ubiquitination"/>
    <property type="evidence" value="ECO:0007669"/>
    <property type="project" value="TreeGrafter"/>
</dbReference>
<feature type="domain" description="RING-type" evidence="5">
    <location>
        <begin position="220"/>
        <end position="270"/>
    </location>
</feature>
<organism evidence="6 7">
    <name type="scientific">Stentor coeruleus</name>
    <dbReference type="NCBI Taxonomy" id="5963"/>
    <lineage>
        <taxon>Eukaryota</taxon>
        <taxon>Sar</taxon>
        <taxon>Alveolata</taxon>
        <taxon>Ciliophora</taxon>
        <taxon>Postciliodesmatophora</taxon>
        <taxon>Heterotrichea</taxon>
        <taxon>Heterotrichida</taxon>
        <taxon>Stentoridae</taxon>
        <taxon>Stentor</taxon>
    </lineage>
</organism>
<dbReference type="InterPro" id="IPR013083">
    <property type="entry name" value="Znf_RING/FYVE/PHD"/>
</dbReference>
<keyword evidence="3" id="KW-0862">Zinc</keyword>
<evidence type="ECO:0000256" key="3">
    <source>
        <dbReference type="ARBA" id="ARBA00022833"/>
    </source>
</evidence>
<comment type="caution">
    <text evidence="6">The sequence shown here is derived from an EMBL/GenBank/DDBJ whole genome shotgun (WGS) entry which is preliminary data.</text>
</comment>
<evidence type="ECO:0000313" key="6">
    <source>
        <dbReference type="EMBL" id="OMJ74022.1"/>
    </source>
</evidence>
<dbReference type="GO" id="GO:0008270">
    <property type="term" value="F:zinc ion binding"/>
    <property type="evidence" value="ECO:0007669"/>
    <property type="project" value="UniProtKB-KW"/>
</dbReference>
<protein>
    <recommendedName>
        <fullName evidence="5">RING-type domain-containing protein</fullName>
    </recommendedName>
</protein>
<dbReference type="OrthoDB" id="299469at2759"/>
<name>A0A1R2BB79_9CILI</name>
<dbReference type="PROSITE" id="PS50089">
    <property type="entry name" value="ZF_RING_2"/>
    <property type="match status" value="1"/>
</dbReference>
<dbReference type="Pfam" id="PF13920">
    <property type="entry name" value="zf-C3HC4_3"/>
    <property type="match status" value="1"/>
</dbReference>
<dbReference type="GO" id="GO:0061630">
    <property type="term" value="F:ubiquitin protein ligase activity"/>
    <property type="evidence" value="ECO:0007669"/>
    <property type="project" value="TreeGrafter"/>
</dbReference>
<dbReference type="Gene3D" id="3.30.40.10">
    <property type="entry name" value="Zinc/RING finger domain, C3HC4 (zinc finger)"/>
    <property type="match status" value="1"/>
</dbReference>
<dbReference type="PANTHER" id="PTHR46858">
    <property type="entry name" value="OS05G0521000 PROTEIN"/>
    <property type="match status" value="1"/>
</dbReference>
<evidence type="ECO:0000259" key="5">
    <source>
        <dbReference type="PROSITE" id="PS50089"/>
    </source>
</evidence>
<evidence type="ECO:0000313" key="7">
    <source>
        <dbReference type="Proteomes" id="UP000187209"/>
    </source>
</evidence>
<keyword evidence="1" id="KW-0479">Metal-binding</keyword>
<dbReference type="EMBL" id="MPUH01000779">
    <property type="protein sequence ID" value="OMJ74022.1"/>
    <property type="molecule type" value="Genomic_DNA"/>
</dbReference>
<sequence length="281" mass="32958">MNSYIQTGYMQIELNMLFQECSIRYETVQNVAIKQPITFLAFHRFMNLYEYDCVNLPDFASRFCGYIFMPESSKLSDQQKLANDSFAMNLMTSEFIMAETFDEKADYIYLIGYKSMITPYGNMMPMSYFNIFQIKYEELWGVSSTTISLIKTLHLNNMLVTKHLHDQKSNALIYKQYLTNWSLVQASKEFMCEKLTQELKNKRKVQQEIEKPENVQPEICIMCYRSPKNVVFLPCGHIAICKDCAIDSMELELCKIFYKKANSKLCLVCKEAIKEAREIFI</sequence>
<dbReference type="PANTHER" id="PTHR46858:SF5">
    <property type="entry name" value="E3 UBIQUITIN-PROTEIN LIGASE APD1-RELATED"/>
    <property type="match status" value="1"/>
</dbReference>
<evidence type="ECO:0000256" key="4">
    <source>
        <dbReference type="PROSITE-ProRule" id="PRU00175"/>
    </source>
</evidence>
<dbReference type="AlphaFoldDB" id="A0A1R2BB79"/>
<keyword evidence="7" id="KW-1185">Reference proteome</keyword>
<accession>A0A1R2BB79</accession>
<dbReference type="Proteomes" id="UP000187209">
    <property type="component" value="Unassembled WGS sequence"/>
</dbReference>
<evidence type="ECO:0000256" key="2">
    <source>
        <dbReference type="ARBA" id="ARBA00022771"/>
    </source>
</evidence>
<reference evidence="6 7" key="1">
    <citation type="submission" date="2016-11" db="EMBL/GenBank/DDBJ databases">
        <title>The macronuclear genome of Stentor coeruleus: a giant cell with tiny introns.</title>
        <authorList>
            <person name="Slabodnick M."/>
            <person name="Ruby J.G."/>
            <person name="Reiff S.B."/>
            <person name="Swart E.C."/>
            <person name="Gosai S."/>
            <person name="Prabakaran S."/>
            <person name="Witkowska E."/>
            <person name="Larue G.E."/>
            <person name="Fisher S."/>
            <person name="Freeman R.M."/>
            <person name="Gunawardena J."/>
            <person name="Chu W."/>
            <person name="Stover N.A."/>
            <person name="Gregory B.D."/>
            <person name="Nowacki M."/>
            <person name="Derisi J."/>
            <person name="Roy S.W."/>
            <person name="Marshall W.F."/>
            <person name="Sood P."/>
        </authorList>
    </citation>
    <scope>NUCLEOTIDE SEQUENCE [LARGE SCALE GENOMIC DNA]</scope>
    <source>
        <strain evidence="6">WM001</strain>
    </source>
</reference>
<gene>
    <name evidence="6" type="ORF">SteCoe_27139</name>
</gene>
<proteinExistence type="predicted"/>
<dbReference type="InterPro" id="IPR001841">
    <property type="entry name" value="Znf_RING"/>
</dbReference>
<keyword evidence="2 4" id="KW-0863">Zinc-finger</keyword>
<evidence type="ECO:0000256" key="1">
    <source>
        <dbReference type="ARBA" id="ARBA00022723"/>
    </source>
</evidence>